<evidence type="ECO:0000313" key="7">
    <source>
        <dbReference type="Proteomes" id="UP000322267"/>
    </source>
</evidence>
<dbReference type="AlphaFoldDB" id="A0A5D4K9K7"/>
<dbReference type="EMBL" id="VTEH01000015">
    <property type="protein sequence ID" value="TYR73832.1"/>
    <property type="molecule type" value="Genomic_DNA"/>
</dbReference>
<comment type="caution">
    <text evidence="5">The sequence shown here is derived from an EMBL/GenBank/DDBJ whole genome shotgun (WGS) entry which is preliminary data.</text>
</comment>
<dbReference type="InterPro" id="IPR036397">
    <property type="entry name" value="RNaseH_sf"/>
</dbReference>
<dbReference type="PANTHER" id="PTHR23044:SF61">
    <property type="entry name" value="3'-5' EXORIBONUCLEASE 1-RELATED"/>
    <property type="match status" value="1"/>
</dbReference>
<evidence type="ECO:0000313" key="8">
    <source>
        <dbReference type="Proteomes" id="UP000323317"/>
    </source>
</evidence>
<evidence type="ECO:0000256" key="2">
    <source>
        <dbReference type="ARBA" id="ARBA00022801"/>
    </source>
</evidence>
<evidence type="ECO:0000313" key="6">
    <source>
        <dbReference type="EMBL" id="TYS13412.1"/>
    </source>
</evidence>
<evidence type="ECO:0000256" key="3">
    <source>
        <dbReference type="ARBA" id="ARBA00022839"/>
    </source>
</evidence>
<dbReference type="Gene3D" id="3.30.420.10">
    <property type="entry name" value="Ribonuclease H-like superfamily/Ribonuclease H"/>
    <property type="match status" value="1"/>
</dbReference>
<dbReference type="InterPro" id="IPR051274">
    <property type="entry name" value="3-5_Exoribonuclease"/>
</dbReference>
<evidence type="ECO:0000256" key="1">
    <source>
        <dbReference type="ARBA" id="ARBA00022722"/>
    </source>
</evidence>
<dbReference type="GO" id="GO:0000175">
    <property type="term" value="F:3'-5'-RNA exonuclease activity"/>
    <property type="evidence" value="ECO:0007669"/>
    <property type="project" value="InterPro"/>
</dbReference>
<accession>A0A5D4K9K7</accession>
<sequence>MTECREGNQLKGSQLIIIDFEFSMPERHQNPRGFFPEIIETGLVAVQNGKVTDKFSSYVKPAAFPVLTKRCKQFLSISQQDVDNGIPFHSLIQYLSELNRRGKNKIITWGNMDMKVLRNNCSKAGISFPFTGEFIDLSMEYKRFFGDQNQTGLWKAVQEYGREGVGKHHKALDDALTTYHIYKLVEKDKKYLDKAEPTTIGDRIDLSKLFNQMA</sequence>
<dbReference type="GO" id="GO:0003676">
    <property type="term" value="F:nucleic acid binding"/>
    <property type="evidence" value="ECO:0007669"/>
    <property type="project" value="InterPro"/>
</dbReference>
<dbReference type="InterPro" id="IPR012337">
    <property type="entry name" value="RNaseH-like_sf"/>
</dbReference>
<evidence type="ECO:0000259" key="4">
    <source>
        <dbReference type="SMART" id="SM00479"/>
    </source>
</evidence>
<dbReference type="OrthoDB" id="159416at2"/>
<keyword evidence="3 5" id="KW-0269">Exonuclease</keyword>
<dbReference type="InterPro" id="IPR047201">
    <property type="entry name" value="ERI-1_3'hExo-like"/>
</dbReference>
<keyword evidence="1" id="KW-0540">Nuclease</keyword>
<dbReference type="EMBL" id="VTEI01000020">
    <property type="protein sequence ID" value="TYS13412.1"/>
    <property type="molecule type" value="Genomic_DNA"/>
</dbReference>
<proteinExistence type="predicted"/>
<dbReference type="PANTHER" id="PTHR23044">
    <property type="entry name" value="3'-5' EXONUCLEASE ERI1-RELATED"/>
    <property type="match status" value="1"/>
</dbReference>
<dbReference type="SMART" id="SM00479">
    <property type="entry name" value="EXOIII"/>
    <property type="match status" value="1"/>
</dbReference>
<feature type="domain" description="Exonuclease" evidence="4">
    <location>
        <begin position="14"/>
        <end position="191"/>
    </location>
</feature>
<reference evidence="7 8" key="1">
    <citation type="submission" date="2019-08" db="EMBL/GenBank/DDBJ databases">
        <title>Bacillus genomes from the desert of Cuatro Cienegas, Coahuila.</title>
        <authorList>
            <person name="Olmedo-Alvarez G."/>
        </authorList>
    </citation>
    <scope>NUCLEOTIDE SEQUENCE [LARGE SCALE GENOMIC DNA]</scope>
    <source>
        <strain evidence="6 7">CH34_1T</strain>
        <strain evidence="5 8">CH40_1T</strain>
    </source>
</reference>
<name>A0A5D4K9K7_9BACI</name>
<dbReference type="Pfam" id="PF00929">
    <property type="entry name" value="RNase_T"/>
    <property type="match status" value="1"/>
</dbReference>
<dbReference type="InterPro" id="IPR013520">
    <property type="entry name" value="Ribonucl_H"/>
</dbReference>
<gene>
    <name evidence="5" type="primary">kapD</name>
    <name evidence="6" type="ORF">FZC78_21590</name>
    <name evidence="5" type="ORF">FZC79_17075</name>
</gene>
<dbReference type="STRING" id="218284.AM506_13910"/>
<dbReference type="NCBIfam" id="NF005838">
    <property type="entry name" value="PRK07748.1"/>
    <property type="match status" value="1"/>
</dbReference>
<dbReference type="CDD" id="cd06133">
    <property type="entry name" value="ERI-1_3'hExo_like"/>
    <property type="match status" value="1"/>
</dbReference>
<keyword evidence="2" id="KW-0378">Hydrolase</keyword>
<organism evidence="5 8">
    <name type="scientific">Rossellomorea vietnamensis</name>
    <dbReference type="NCBI Taxonomy" id="218284"/>
    <lineage>
        <taxon>Bacteria</taxon>
        <taxon>Bacillati</taxon>
        <taxon>Bacillota</taxon>
        <taxon>Bacilli</taxon>
        <taxon>Bacillales</taxon>
        <taxon>Bacillaceae</taxon>
        <taxon>Rossellomorea</taxon>
    </lineage>
</organism>
<dbReference type="Proteomes" id="UP000323317">
    <property type="component" value="Unassembled WGS sequence"/>
</dbReference>
<dbReference type="SUPFAM" id="SSF53098">
    <property type="entry name" value="Ribonuclease H-like"/>
    <property type="match status" value="1"/>
</dbReference>
<protein>
    <submittedName>
        <fullName evidence="5">3'-5' exonuclease KapD</fullName>
    </submittedName>
</protein>
<dbReference type="Proteomes" id="UP000322267">
    <property type="component" value="Unassembled WGS sequence"/>
</dbReference>
<evidence type="ECO:0000313" key="5">
    <source>
        <dbReference type="EMBL" id="TYR73832.1"/>
    </source>
</evidence>